<comment type="caution">
    <text evidence="2">The sequence shown here is derived from an EMBL/GenBank/DDBJ whole genome shotgun (WGS) entry which is preliminary data.</text>
</comment>
<reference evidence="3" key="1">
    <citation type="journal article" date="2019" name="Int. J. Syst. Evol. Microbiol.">
        <title>The Global Catalogue of Microorganisms (GCM) 10K type strain sequencing project: providing services to taxonomists for standard genome sequencing and annotation.</title>
        <authorList>
            <consortium name="The Broad Institute Genomics Platform"/>
            <consortium name="The Broad Institute Genome Sequencing Center for Infectious Disease"/>
            <person name="Wu L."/>
            <person name="Ma J."/>
        </authorList>
    </citation>
    <scope>NUCLEOTIDE SEQUENCE [LARGE SCALE GENOMIC DNA]</scope>
    <source>
        <strain evidence="3">JCM 17137</strain>
    </source>
</reference>
<keyword evidence="3" id="KW-1185">Reference proteome</keyword>
<evidence type="ECO:0000256" key="1">
    <source>
        <dbReference type="SAM" id="MobiDB-lite"/>
    </source>
</evidence>
<gene>
    <name evidence="2" type="ORF">GCM10022402_17270</name>
</gene>
<organism evidence="2 3">
    <name type="scientific">Salinactinospora qingdaonensis</name>
    <dbReference type="NCBI Taxonomy" id="702744"/>
    <lineage>
        <taxon>Bacteria</taxon>
        <taxon>Bacillati</taxon>
        <taxon>Actinomycetota</taxon>
        <taxon>Actinomycetes</taxon>
        <taxon>Streptosporangiales</taxon>
        <taxon>Nocardiopsidaceae</taxon>
        <taxon>Salinactinospora</taxon>
    </lineage>
</organism>
<proteinExistence type="predicted"/>
<evidence type="ECO:0000313" key="2">
    <source>
        <dbReference type="EMBL" id="GAA3737893.1"/>
    </source>
</evidence>
<dbReference type="EMBL" id="BAABDD010000006">
    <property type="protein sequence ID" value="GAA3737893.1"/>
    <property type="molecule type" value="Genomic_DNA"/>
</dbReference>
<accession>A0ABP7FFM4</accession>
<feature type="region of interest" description="Disordered" evidence="1">
    <location>
        <begin position="24"/>
        <end position="73"/>
    </location>
</feature>
<name>A0ABP7FFM4_9ACTN</name>
<protein>
    <submittedName>
        <fullName evidence="2">Uncharacterized protein</fullName>
    </submittedName>
</protein>
<dbReference type="Proteomes" id="UP001500908">
    <property type="component" value="Unassembled WGS sequence"/>
</dbReference>
<evidence type="ECO:0000313" key="3">
    <source>
        <dbReference type="Proteomes" id="UP001500908"/>
    </source>
</evidence>
<dbReference type="RefSeq" id="WP_344969327.1">
    <property type="nucleotide sequence ID" value="NZ_BAABDD010000006.1"/>
</dbReference>
<sequence length="73" mass="7461">MRERKLASLWHAYREHAQATVDNWLIGTGNPGTAADSPETGGPRHPGRAGEAPIGGADSARPATLVGASGTGE</sequence>